<dbReference type="Gene3D" id="3.30.565.10">
    <property type="entry name" value="Histidine kinase-like ATPase, C-terminal domain"/>
    <property type="match status" value="1"/>
</dbReference>
<sequence>MIAETPADDSSNPPVPELERRLAQQALIAEFGRFALKNNTLQAILDEACRIAADGLEVGFAKVLEPLPKENALLLRAGIGWRPGLVGHARIGADLESPAGYAFKTGEPVISNHLSEEKRFRTPKLMADHGVKRAVNVIIQGEGVPFGVLEADSRDPGAFNPHDIHFLQALANTLGVAIDKEAARSRIEELGSELAQREAHLRRAVELNPQIPWAADAEGRIVEFNERWLDLTGLTLQDAEGEGWLEAIHPDDRSASLSAWRDAIEMGTSFDIEHRVRMANGDFRWMRSHAHPWQDARGGIAMWYGATEDIHERKLAEQAVAQSEERLSIAVDAAALGLFDHDLVTGTIEWDGRIRDIWGIGAEEPVSFATFAEGIHPEDQAAMQASLDQALDPQGDGRSAAQYRVLRRSDKDTRWVAAYGRTTFAEGRPVRLVGIVQDVTTHVLAEERLRRALADKDLLSREIDHRIKNSLSMVGGLLRMQERAVSSREAKDALAEASTRVLSVARIHEQLYRSANMDTVEFGGYLQRLTQDIASSLGSGNAQITVEAMTMLLPIDQALPLGLIASELLTNALKHARRGDEPVPIQVHFGPGQDKEGFTLVVADQGRGLPDGFDMRSQAGLGMRLIVSLSSQMEATVEAINTAQGAQFTVSTGAGTA</sequence>
<dbReference type="InterPro" id="IPR052162">
    <property type="entry name" value="Sensor_kinase/Photoreceptor"/>
</dbReference>
<feature type="domain" description="PAS" evidence="7">
    <location>
        <begin position="323"/>
        <end position="394"/>
    </location>
</feature>
<dbReference type="EC" id="2.7.13.3" evidence="2"/>
<feature type="domain" description="PAS" evidence="7">
    <location>
        <begin position="197"/>
        <end position="267"/>
    </location>
</feature>
<evidence type="ECO:0000259" key="6">
    <source>
        <dbReference type="PROSITE" id="PS50109"/>
    </source>
</evidence>
<evidence type="ECO:0000259" key="8">
    <source>
        <dbReference type="PROSITE" id="PS50113"/>
    </source>
</evidence>
<dbReference type="InterPro" id="IPR029016">
    <property type="entry name" value="GAF-like_dom_sf"/>
</dbReference>
<dbReference type="PROSITE" id="PS50112">
    <property type="entry name" value="PAS"/>
    <property type="match status" value="2"/>
</dbReference>
<gene>
    <name evidence="9" type="ORF">PARHAE_03715</name>
</gene>
<dbReference type="EMBL" id="UZWE01000064">
    <property type="protein sequence ID" value="VDS10499.1"/>
    <property type="molecule type" value="Genomic_DNA"/>
</dbReference>
<evidence type="ECO:0000313" key="10">
    <source>
        <dbReference type="Proteomes" id="UP000270743"/>
    </source>
</evidence>
<dbReference type="InterPro" id="IPR036890">
    <property type="entry name" value="HATPase_C_sf"/>
</dbReference>
<dbReference type="CDD" id="cd00130">
    <property type="entry name" value="PAS"/>
    <property type="match status" value="2"/>
</dbReference>
<dbReference type="SUPFAM" id="SSF55785">
    <property type="entry name" value="PYP-like sensor domain (PAS domain)"/>
    <property type="match status" value="2"/>
</dbReference>
<dbReference type="InterPro" id="IPR000014">
    <property type="entry name" value="PAS"/>
</dbReference>
<evidence type="ECO:0000256" key="5">
    <source>
        <dbReference type="ARBA" id="ARBA00022777"/>
    </source>
</evidence>
<accession>A0A3S4CMF2</accession>
<dbReference type="SUPFAM" id="SSF55781">
    <property type="entry name" value="GAF domain-like"/>
    <property type="match status" value="1"/>
</dbReference>
<dbReference type="InterPro" id="IPR035965">
    <property type="entry name" value="PAS-like_dom_sf"/>
</dbReference>
<comment type="catalytic activity">
    <reaction evidence="1">
        <text>ATP + protein L-histidine = ADP + protein N-phospho-L-histidine.</text>
        <dbReference type="EC" id="2.7.13.3"/>
    </reaction>
</comment>
<dbReference type="SMART" id="SM00387">
    <property type="entry name" value="HATPase_c"/>
    <property type="match status" value="1"/>
</dbReference>
<dbReference type="SMART" id="SM00091">
    <property type="entry name" value="PAS"/>
    <property type="match status" value="2"/>
</dbReference>
<dbReference type="PANTHER" id="PTHR43304">
    <property type="entry name" value="PHYTOCHROME-LIKE PROTEIN CPH1"/>
    <property type="match status" value="1"/>
</dbReference>
<dbReference type="Gene3D" id="3.30.450.40">
    <property type="match status" value="1"/>
</dbReference>
<evidence type="ECO:0000256" key="4">
    <source>
        <dbReference type="ARBA" id="ARBA00022679"/>
    </source>
</evidence>
<feature type="domain" description="PAC" evidence="8">
    <location>
        <begin position="270"/>
        <end position="322"/>
    </location>
</feature>
<proteinExistence type="predicted"/>
<dbReference type="RefSeq" id="WP_126156079.1">
    <property type="nucleotide sequence ID" value="NZ_UZWE01000064.1"/>
</dbReference>
<dbReference type="FunFam" id="3.30.450.20:FF:000099">
    <property type="entry name" value="Sensory box sensor histidine kinase"/>
    <property type="match status" value="1"/>
</dbReference>
<evidence type="ECO:0000313" key="9">
    <source>
        <dbReference type="EMBL" id="VDS10499.1"/>
    </source>
</evidence>
<dbReference type="Pfam" id="PF07568">
    <property type="entry name" value="HisKA_2"/>
    <property type="match status" value="1"/>
</dbReference>
<dbReference type="Proteomes" id="UP000270743">
    <property type="component" value="Unassembled WGS sequence"/>
</dbReference>
<dbReference type="PROSITE" id="PS50109">
    <property type="entry name" value="HIS_KIN"/>
    <property type="match status" value="1"/>
</dbReference>
<feature type="domain" description="Histidine kinase" evidence="6">
    <location>
        <begin position="462"/>
        <end position="656"/>
    </location>
</feature>
<evidence type="ECO:0000256" key="1">
    <source>
        <dbReference type="ARBA" id="ARBA00000085"/>
    </source>
</evidence>
<keyword evidence="5 9" id="KW-0418">Kinase</keyword>
<evidence type="ECO:0000259" key="7">
    <source>
        <dbReference type="PROSITE" id="PS50112"/>
    </source>
</evidence>
<keyword evidence="3" id="KW-0597">Phosphoprotein</keyword>
<dbReference type="Pfam" id="PF13581">
    <property type="entry name" value="HATPase_c_2"/>
    <property type="match status" value="1"/>
</dbReference>
<protein>
    <recommendedName>
        <fullName evidence="2">histidine kinase</fullName>
        <ecNumber evidence="2">2.7.13.3</ecNumber>
    </recommendedName>
</protein>
<name>A0A3S4CMF2_9RHOB</name>
<evidence type="ECO:0000256" key="2">
    <source>
        <dbReference type="ARBA" id="ARBA00012438"/>
    </source>
</evidence>
<dbReference type="InterPro" id="IPR003018">
    <property type="entry name" value="GAF"/>
</dbReference>
<dbReference type="InterPro" id="IPR003594">
    <property type="entry name" value="HATPase_dom"/>
</dbReference>
<dbReference type="OrthoDB" id="9816309at2"/>
<evidence type="ECO:0000256" key="3">
    <source>
        <dbReference type="ARBA" id="ARBA00022553"/>
    </source>
</evidence>
<dbReference type="NCBIfam" id="TIGR00229">
    <property type="entry name" value="sensory_box"/>
    <property type="match status" value="2"/>
</dbReference>
<dbReference type="InterPro" id="IPR005467">
    <property type="entry name" value="His_kinase_dom"/>
</dbReference>
<dbReference type="InterPro" id="IPR011495">
    <property type="entry name" value="Sig_transdc_His_kin_sub2_dim/P"/>
</dbReference>
<keyword evidence="10" id="KW-1185">Reference proteome</keyword>
<dbReference type="InterPro" id="IPR001610">
    <property type="entry name" value="PAC"/>
</dbReference>
<dbReference type="SUPFAM" id="SSF55874">
    <property type="entry name" value="ATPase domain of HSP90 chaperone/DNA topoisomerase II/histidine kinase"/>
    <property type="match status" value="1"/>
</dbReference>
<dbReference type="Pfam" id="PF08447">
    <property type="entry name" value="PAS_3"/>
    <property type="match status" value="2"/>
</dbReference>
<organism evidence="9 10">
    <name type="scientific">Paracoccus haematequi</name>
    <dbReference type="NCBI Taxonomy" id="2491866"/>
    <lineage>
        <taxon>Bacteria</taxon>
        <taxon>Pseudomonadati</taxon>
        <taxon>Pseudomonadota</taxon>
        <taxon>Alphaproteobacteria</taxon>
        <taxon>Rhodobacterales</taxon>
        <taxon>Paracoccaceae</taxon>
        <taxon>Paracoccus</taxon>
    </lineage>
</organism>
<dbReference type="PANTHER" id="PTHR43304:SF1">
    <property type="entry name" value="PAC DOMAIN-CONTAINING PROTEIN"/>
    <property type="match status" value="1"/>
</dbReference>
<dbReference type="Gene3D" id="2.10.70.100">
    <property type="match status" value="1"/>
</dbReference>
<dbReference type="SMART" id="SM00086">
    <property type="entry name" value="PAC"/>
    <property type="match status" value="2"/>
</dbReference>
<feature type="domain" description="PAC" evidence="8">
    <location>
        <begin position="399"/>
        <end position="451"/>
    </location>
</feature>
<dbReference type="InterPro" id="IPR013655">
    <property type="entry name" value="PAS_fold_3"/>
</dbReference>
<dbReference type="Gene3D" id="3.30.450.20">
    <property type="entry name" value="PAS domain"/>
    <property type="match status" value="2"/>
</dbReference>
<dbReference type="SMART" id="SM00065">
    <property type="entry name" value="GAF"/>
    <property type="match status" value="1"/>
</dbReference>
<reference evidence="9 10" key="1">
    <citation type="submission" date="2018-12" db="EMBL/GenBank/DDBJ databases">
        <authorList>
            <person name="Criscuolo A."/>
        </authorList>
    </citation>
    <scope>NUCLEOTIDE SEQUENCE [LARGE SCALE GENOMIC DNA]</scope>
    <source>
        <strain evidence="9">ACIP1116241</strain>
    </source>
</reference>
<keyword evidence="4 9" id="KW-0808">Transferase</keyword>
<dbReference type="Pfam" id="PF13185">
    <property type="entry name" value="GAF_2"/>
    <property type="match status" value="1"/>
</dbReference>
<dbReference type="InterPro" id="IPR000700">
    <property type="entry name" value="PAS-assoc_C"/>
</dbReference>
<dbReference type="GO" id="GO:0004673">
    <property type="term" value="F:protein histidine kinase activity"/>
    <property type="evidence" value="ECO:0007669"/>
    <property type="project" value="UniProtKB-EC"/>
</dbReference>
<dbReference type="AlphaFoldDB" id="A0A3S4CMF2"/>
<dbReference type="PROSITE" id="PS50113">
    <property type="entry name" value="PAC"/>
    <property type="match status" value="2"/>
</dbReference>